<organism evidence="2 3">
    <name type="scientific">Anaerostipes caccae (strain DSM 14662 / CCUG 47493 / JCM 13470 / NCIMB 13811 / L1-92)</name>
    <dbReference type="NCBI Taxonomy" id="411490"/>
    <lineage>
        <taxon>Bacteria</taxon>
        <taxon>Bacillati</taxon>
        <taxon>Bacillota</taxon>
        <taxon>Clostridia</taxon>
        <taxon>Lachnospirales</taxon>
        <taxon>Lachnospiraceae</taxon>
        <taxon>Anaerostipes</taxon>
    </lineage>
</organism>
<dbReference type="EMBL" id="ABAX03000005">
    <property type="protein sequence ID" value="EDR98728.1"/>
    <property type="molecule type" value="Genomic_DNA"/>
</dbReference>
<gene>
    <name evidence="2" type="ORF">ANACAC_00779</name>
</gene>
<keyword evidence="3" id="KW-1185">Reference proteome</keyword>
<accession>B0MB53</accession>
<keyword evidence="1" id="KW-0175">Coiled coil</keyword>
<dbReference type="HOGENOM" id="CLU_204340_0_0_9"/>
<evidence type="ECO:0000313" key="2">
    <source>
        <dbReference type="EMBL" id="EDR98728.1"/>
    </source>
</evidence>
<dbReference type="AlphaFoldDB" id="B0MB53"/>
<reference evidence="2" key="1">
    <citation type="submission" date="2007-11" db="EMBL/GenBank/DDBJ databases">
        <authorList>
            <person name="Fulton L."/>
            <person name="Clifton S."/>
            <person name="Fulton B."/>
            <person name="Xu J."/>
            <person name="Minx P."/>
            <person name="Pepin K.H."/>
            <person name="Johnson M."/>
            <person name="Thiruvilangam P."/>
            <person name="Bhonagiri V."/>
            <person name="Nash W.E."/>
            <person name="Mardis E.R."/>
            <person name="Wilson R.K."/>
        </authorList>
    </citation>
    <scope>NUCLEOTIDE SEQUENCE [LARGE SCALE GENOMIC DNA]</scope>
    <source>
        <strain evidence="2">DSM 14662</strain>
    </source>
</reference>
<comment type="caution">
    <text evidence="2">The sequence shown here is derived from an EMBL/GenBank/DDBJ whole genome shotgun (WGS) entry which is preliminary data.</text>
</comment>
<sequence length="68" mass="8091">MVEKSFINKKDSEICMSIDEYNQQIAETHDKYMMKIDTLKNENKQLKAMNRFLNTALVEALNYLKEED</sequence>
<evidence type="ECO:0000256" key="1">
    <source>
        <dbReference type="SAM" id="Coils"/>
    </source>
</evidence>
<feature type="coiled-coil region" evidence="1">
    <location>
        <begin position="22"/>
        <end position="56"/>
    </location>
</feature>
<dbReference type="RefSeq" id="WP_006566286.1">
    <property type="nucleotide sequence ID" value="NZ_AP023027.1"/>
</dbReference>
<evidence type="ECO:0000313" key="3">
    <source>
        <dbReference type="Proteomes" id="UP000004935"/>
    </source>
</evidence>
<dbReference type="Proteomes" id="UP000004935">
    <property type="component" value="Unassembled WGS sequence"/>
</dbReference>
<proteinExistence type="predicted"/>
<name>B0MB53_ANACD</name>
<reference evidence="2" key="2">
    <citation type="submission" date="2013-11" db="EMBL/GenBank/DDBJ databases">
        <title>Draft genome sequence of Anaerostipes caccae (DSM 14662).</title>
        <authorList>
            <person name="Sudarsanam P."/>
            <person name="Ley R."/>
            <person name="Guruge J."/>
            <person name="Turnbaugh P.J."/>
            <person name="Mahowald M."/>
            <person name="Liep D."/>
            <person name="Gordon J."/>
        </authorList>
    </citation>
    <scope>NUCLEOTIDE SEQUENCE</scope>
    <source>
        <strain evidence="2">DSM 14662</strain>
    </source>
</reference>
<protein>
    <submittedName>
        <fullName evidence="2">Uncharacterized protein</fullName>
    </submittedName>
</protein>
<dbReference type="STRING" id="411490.ANACAC_00779"/>